<proteinExistence type="predicted"/>
<dbReference type="RefSeq" id="WP_344306427.1">
    <property type="nucleotide sequence ID" value="NZ_BAAANY010000001.1"/>
</dbReference>
<sequence length="294" mass="32650">MSTKLTWPQLGAECLHLDSHRSIQSLMSALDTNPQNTEALRDVLGYIPDTNLFFSGLADPDLVQFDIANPNDCEPYSTSQDSGTDWEYNLTRLGVVTNARTEWYDAPEDAYVSGWRCLTSVLVPISVRPTEIAVYQMEDSGWWQGQVGRRFDPIPAGWYLVGSSGNDRNDGDVQYTCCYLGDGGRRDLVDSIRQRINDITAFHASRCDIECSSCGSHWYADSGSRDFQPTTIADPLHFGEIEFERPYSLYGDGRARCPRCDQWTLTFAVSATPPVTPPQTGIPCDATPTESASS</sequence>
<keyword evidence="2" id="KW-1185">Reference proteome</keyword>
<evidence type="ECO:0000313" key="1">
    <source>
        <dbReference type="EMBL" id="GAA1657145.1"/>
    </source>
</evidence>
<reference evidence="1 2" key="1">
    <citation type="journal article" date="2019" name="Int. J. Syst. Evol. Microbiol.">
        <title>The Global Catalogue of Microorganisms (GCM) 10K type strain sequencing project: providing services to taxonomists for standard genome sequencing and annotation.</title>
        <authorList>
            <consortium name="The Broad Institute Genomics Platform"/>
            <consortium name="The Broad Institute Genome Sequencing Center for Infectious Disease"/>
            <person name="Wu L."/>
            <person name="Ma J."/>
        </authorList>
    </citation>
    <scope>NUCLEOTIDE SEQUENCE [LARGE SCALE GENOMIC DNA]</scope>
    <source>
        <strain evidence="1 2">JCM 14718</strain>
    </source>
</reference>
<organism evidence="1 2">
    <name type="scientific">Fodinicola feengrottensis</name>
    <dbReference type="NCBI Taxonomy" id="435914"/>
    <lineage>
        <taxon>Bacteria</taxon>
        <taxon>Bacillati</taxon>
        <taxon>Actinomycetota</taxon>
        <taxon>Actinomycetes</taxon>
        <taxon>Mycobacteriales</taxon>
        <taxon>Fodinicola</taxon>
    </lineage>
</organism>
<evidence type="ECO:0000313" key="2">
    <source>
        <dbReference type="Proteomes" id="UP001500618"/>
    </source>
</evidence>
<dbReference type="Proteomes" id="UP001500618">
    <property type="component" value="Unassembled WGS sequence"/>
</dbReference>
<comment type="caution">
    <text evidence="1">The sequence shown here is derived from an EMBL/GenBank/DDBJ whole genome shotgun (WGS) entry which is preliminary data.</text>
</comment>
<protein>
    <submittedName>
        <fullName evidence="1">Uncharacterized protein</fullName>
    </submittedName>
</protein>
<name>A0ABN2FR63_9ACTN</name>
<accession>A0ABN2FR63</accession>
<gene>
    <name evidence="1" type="ORF">GCM10009765_03310</name>
</gene>
<dbReference type="EMBL" id="BAAANY010000001">
    <property type="protein sequence ID" value="GAA1657145.1"/>
    <property type="molecule type" value="Genomic_DNA"/>
</dbReference>